<evidence type="ECO:0000256" key="2">
    <source>
        <dbReference type="ARBA" id="ARBA00023002"/>
    </source>
</evidence>
<evidence type="ECO:0000256" key="4">
    <source>
        <dbReference type="PIRNR" id="PIRNR036492"/>
    </source>
</evidence>
<dbReference type="Gene3D" id="3.40.605.10">
    <property type="entry name" value="Aldehyde Dehydrogenase, Chain A, domain 1"/>
    <property type="match status" value="1"/>
</dbReference>
<dbReference type="Pfam" id="PF00171">
    <property type="entry name" value="Aldedh"/>
    <property type="match status" value="1"/>
</dbReference>
<dbReference type="InterPro" id="IPR029510">
    <property type="entry name" value="Ald_DH_CS_GLU"/>
</dbReference>
<keyword evidence="2 4" id="KW-0560">Oxidoreductase</keyword>
<dbReference type="PROSITE" id="PS00070">
    <property type="entry name" value="ALDEHYDE_DEHYDR_CYS"/>
    <property type="match status" value="1"/>
</dbReference>
<dbReference type="Gene3D" id="3.40.309.10">
    <property type="entry name" value="Aldehyde Dehydrogenase, Chain A, domain 2"/>
    <property type="match status" value="1"/>
</dbReference>
<keyword evidence="9" id="KW-1185">Reference proteome</keyword>
<evidence type="ECO:0000313" key="8">
    <source>
        <dbReference type="EMBL" id="MBL0741951.1"/>
    </source>
</evidence>
<dbReference type="Proteomes" id="UP000613030">
    <property type="component" value="Unassembled WGS sequence"/>
</dbReference>
<dbReference type="InterPro" id="IPR016161">
    <property type="entry name" value="Ald_DH/histidinol_DH"/>
</dbReference>
<evidence type="ECO:0000259" key="7">
    <source>
        <dbReference type="Pfam" id="PF00171"/>
    </source>
</evidence>
<dbReference type="InterPro" id="IPR015590">
    <property type="entry name" value="Aldehyde_DH_dom"/>
</dbReference>
<dbReference type="RefSeq" id="WP_202009609.1">
    <property type="nucleotide sequence ID" value="NZ_JAERRB010000003.1"/>
</dbReference>
<sequence length="477" mass="52694">MEAIANPSTTAPLVAAFSRHKTTAQTLRTEPLQNRKNRLMKLRAWLHAHRQDIHTAMFDDFRKNATEVDAIEIFHVLGELKYALQNVEQWSTPKKIDAPITLVGTRSFIQYEPRGVCLIISPWNYPLSLCLGPLVSALAAGNAVVIKPSEMTPHVSALIRKMVEEIFEPEVVSVFEGGPEVSQTLLGLPFDHIFFTGSPAIGKVVMKAAAENLASVTLELGGKSPVIVTDTARIKDAARRTAFTKFLNNGQTCLAPDYVLVDEKVAPEFTRELIEQTKKLFTETGQTFETSPHYCRIVNDKHFERLNGILQDAVQRGARIEYGGAVTAATRFVHPMILSSVPLDARVMEEEIFGPVLPVVPYANLSDALAIINSKPKALALYVFTNHQKTQDRVLRETSSGGVCVNDCGIHFMHHDLPFGGVNNSGVGKSHGHAGFLAFSNEKAVLKQRGGFTSVSAFYPPYTPLVKKLMDWFLKLF</sequence>
<proteinExistence type="inferred from homology"/>
<evidence type="ECO:0000313" key="9">
    <source>
        <dbReference type="Proteomes" id="UP000613030"/>
    </source>
</evidence>
<name>A0ABS1KUF4_9BACT</name>
<comment type="similarity">
    <text evidence="1 4 6">Belongs to the aldehyde dehydrogenase family.</text>
</comment>
<gene>
    <name evidence="8" type="ORF">JI741_12025</name>
</gene>
<dbReference type="PANTHER" id="PTHR43570">
    <property type="entry name" value="ALDEHYDE DEHYDROGENASE"/>
    <property type="match status" value="1"/>
</dbReference>
<dbReference type="InterPro" id="IPR016160">
    <property type="entry name" value="Ald_DH_CS_CYS"/>
</dbReference>
<accession>A0ABS1KUF4</accession>
<evidence type="ECO:0000256" key="3">
    <source>
        <dbReference type="ARBA" id="ARBA00023027"/>
    </source>
</evidence>
<dbReference type="SUPFAM" id="SSF53720">
    <property type="entry name" value="ALDH-like"/>
    <property type="match status" value="1"/>
</dbReference>
<reference evidence="8 9" key="1">
    <citation type="submission" date="2021-01" db="EMBL/GenBank/DDBJ databases">
        <title>Chryseolinea sp. Jin1 Genome sequencing and assembly.</title>
        <authorList>
            <person name="Kim I."/>
        </authorList>
    </citation>
    <scope>NUCLEOTIDE SEQUENCE [LARGE SCALE GENOMIC DNA]</scope>
    <source>
        <strain evidence="8 9">Jin1</strain>
    </source>
</reference>
<organism evidence="8 9">
    <name type="scientific">Chryseolinea lacunae</name>
    <dbReference type="NCBI Taxonomy" id="2801331"/>
    <lineage>
        <taxon>Bacteria</taxon>
        <taxon>Pseudomonadati</taxon>
        <taxon>Bacteroidota</taxon>
        <taxon>Cytophagia</taxon>
        <taxon>Cytophagales</taxon>
        <taxon>Fulvivirgaceae</taxon>
        <taxon>Chryseolinea</taxon>
    </lineage>
</organism>
<feature type="domain" description="Aldehyde dehydrogenase" evidence="7">
    <location>
        <begin position="15"/>
        <end position="445"/>
    </location>
</feature>
<dbReference type="PANTHER" id="PTHR43570:SF20">
    <property type="entry name" value="ALDEHYDE DEHYDROGENASE ALDX-RELATED"/>
    <property type="match status" value="1"/>
</dbReference>
<evidence type="ECO:0000256" key="6">
    <source>
        <dbReference type="RuleBase" id="RU003345"/>
    </source>
</evidence>
<dbReference type="PIRSF" id="PIRSF036492">
    <property type="entry name" value="ALDH"/>
    <property type="match status" value="1"/>
</dbReference>
<protein>
    <recommendedName>
        <fullName evidence="4">Aldehyde dehydrogenase</fullName>
    </recommendedName>
</protein>
<dbReference type="InterPro" id="IPR012394">
    <property type="entry name" value="Aldehyde_DH_NAD(P)"/>
</dbReference>
<comment type="caution">
    <text evidence="8">The sequence shown here is derived from an EMBL/GenBank/DDBJ whole genome shotgun (WGS) entry which is preliminary data.</text>
</comment>
<evidence type="ECO:0000256" key="5">
    <source>
        <dbReference type="PROSITE-ProRule" id="PRU10007"/>
    </source>
</evidence>
<feature type="active site" evidence="5">
    <location>
        <position position="219"/>
    </location>
</feature>
<dbReference type="InterPro" id="IPR016162">
    <property type="entry name" value="Ald_DH_N"/>
</dbReference>
<dbReference type="EMBL" id="JAERRB010000003">
    <property type="protein sequence ID" value="MBL0741951.1"/>
    <property type="molecule type" value="Genomic_DNA"/>
</dbReference>
<dbReference type="InterPro" id="IPR016163">
    <property type="entry name" value="Ald_DH_C"/>
</dbReference>
<keyword evidence="3" id="KW-0520">NAD</keyword>
<evidence type="ECO:0000256" key="1">
    <source>
        <dbReference type="ARBA" id="ARBA00009986"/>
    </source>
</evidence>
<dbReference type="PROSITE" id="PS00687">
    <property type="entry name" value="ALDEHYDE_DEHYDR_GLU"/>
    <property type="match status" value="1"/>
</dbReference>